<sequence>MHNKMKGPYLQCRNDVFFTNRSHLRKIHHRNHTFLSRYHLFLFESHEFLNYRSPETSIGELEVPSCTHF</sequence>
<evidence type="ECO:0000313" key="1">
    <source>
        <dbReference type="WBParaSite" id="HPLM_0000145601-mRNA-1"/>
    </source>
</evidence>
<protein>
    <submittedName>
        <fullName evidence="1">Ovule protein</fullName>
    </submittedName>
</protein>
<name>A0A0N4VVY6_HAEPC</name>
<dbReference type="AlphaFoldDB" id="A0A0N4VVY6"/>
<proteinExistence type="predicted"/>
<reference evidence="1" key="1">
    <citation type="submission" date="2017-02" db="UniProtKB">
        <authorList>
            <consortium name="WormBaseParasite"/>
        </authorList>
    </citation>
    <scope>IDENTIFICATION</scope>
</reference>
<dbReference type="WBParaSite" id="HPLM_0000145601-mRNA-1">
    <property type="protein sequence ID" value="HPLM_0000145601-mRNA-1"/>
    <property type="gene ID" value="HPLM_0000145601"/>
</dbReference>
<accession>A0A0N4VVY6</accession>
<organism evidence="1">
    <name type="scientific">Haemonchus placei</name>
    <name type="common">Barber's pole worm</name>
    <dbReference type="NCBI Taxonomy" id="6290"/>
    <lineage>
        <taxon>Eukaryota</taxon>
        <taxon>Metazoa</taxon>
        <taxon>Ecdysozoa</taxon>
        <taxon>Nematoda</taxon>
        <taxon>Chromadorea</taxon>
        <taxon>Rhabditida</taxon>
        <taxon>Rhabditina</taxon>
        <taxon>Rhabditomorpha</taxon>
        <taxon>Strongyloidea</taxon>
        <taxon>Trichostrongylidae</taxon>
        <taxon>Haemonchus</taxon>
    </lineage>
</organism>